<proteinExistence type="predicted"/>
<organism evidence="1 2">
    <name type="scientific">Colocasia esculenta</name>
    <name type="common">Wild taro</name>
    <name type="synonym">Arum esculentum</name>
    <dbReference type="NCBI Taxonomy" id="4460"/>
    <lineage>
        <taxon>Eukaryota</taxon>
        <taxon>Viridiplantae</taxon>
        <taxon>Streptophyta</taxon>
        <taxon>Embryophyta</taxon>
        <taxon>Tracheophyta</taxon>
        <taxon>Spermatophyta</taxon>
        <taxon>Magnoliopsida</taxon>
        <taxon>Liliopsida</taxon>
        <taxon>Araceae</taxon>
        <taxon>Aroideae</taxon>
        <taxon>Colocasieae</taxon>
        <taxon>Colocasia</taxon>
    </lineage>
</organism>
<gene>
    <name evidence="1" type="ORF">Taro_051665</name>
</gene>
<accession>A0A843XHJ1</accession>
<dbReference type="Proteomes" id="UP000652761">
    <property type="component" value="Unassembled WGS sequence"/>
</dbReference>
<comment type="caution">
    <text evidence="1">The sequence shown here is derived from an EMBL/GenBank/DDBJ whole genome shotgun (WGS) entry which is preliminary data.</text>
</comment>
<sequence>MTCEAHPYSFQVRESRRLLTLHLVPSRTVAGQAISFIFLWACVNDIPCEASARSWEAESDQACY</sequence>
<evidence type="ECO:0000313" key="2">
    <source>
        <dbReference type="Proteomes" id="UP000652761"/>
    </source>
</evidence>
<dbReference type="EMBL" id="NMUH01008358">
    <property type="protein sequence ID" value="MQM18670.1"/>
    <property type="molecule type" value="Genomic_DNA"/>
</dbReference>
<name>A0A843XHJ1_COLES</name>
<evidence type="ECO:0000313" key="1">
    <source>
        <dbReference type="EMBL" id="MQM18670.1"/>
    </source>
</evidence>
<protein>
    <submittedName>
        <fullName evidence="1">Uncharacterized protein</fullName>
    </submittedName>
</protein>
<dbReference type="AlphaFoldDB" id="A0A843XHJ1"/>
<reference evidence="1" key="1">
    <citation type="submission" date="2017-07" db="EMBL/GenBank/DDBJ databases">
        <title>Taro Niue Genome Assembly and Annotation.</title>
        <authorList>
            <person name="Atibalentja N."/>
            <person name="Keating K."/>
            <person name="Fields C.J."/>
        </authorList>
    </citation>
    <scope>NUCLEOTIDE SEQUENCE</scope>
    <source>
        <strain evidence="1">Niue_2</strain>
        <tissue evidence="1">Leaf</tissue>
    </source>
</reference>
<keyword evidence="2" id="KW-1185">Reference proteome</keyword>